<evidence type="ECO:0000313" key="2">
    <source>
        <dbReference type="EMBL" id="KAK2573458.1"/>
    </source>
</evidence>
<dbReference type="EMBL" id="JARQWQ010000002">
    <property type="protein sequence ID" value="KAK2573458.1"/>
    <property type="molecule type" value="Genomic_DNA"/>
</dbReference>
<feature type="region of interest" description="Disordered" evidence="1">
    <location>
        <begin position="347"/>
        <end position="376"/>
    </location>
</feature>
<feature type="compositionally biased region" description="Polar residues" evidence="1">
    <location>
        <begin position="363"/>
        <end position="374"/>
    </location>
</feature>
<feature type="region of interest" description="Disordered" evidence="1">
    <location>
        <begin position="229"/>
        <end position="249"/>
    </location>
</feature>
<evidence type="ECO:0000313" key="3">
    <source>
        <dbReference type="Proteomes" id="UP001249851"/>
    </source>
</evidence>
<gene>
    <name evidence="2" type="ORF">P5673_001112</name>
</gene>
<evidence type="ECO:0000256" key="1">
    <source>
        <dbReference type="SAM" id="MobiDB-lite"/>
    </source>
</evidence>
<organism evidence="2 3">
    <name type="scientific">Acropora cervicornis</name>
    <name type="common">Staghorn coral</name>
    <dbReference type="NCBI Taxonomy" id="6130"/>
    <lineage>
        <taxon>Eukaryota</taxon>
        <taxon>Metazoa</taxon>
        <taxon>Cnidaria</taxon>
        <taxon>Anthozoa</taxon>
        <taxon>Hexacorallia</taxon>
        <taxon>Scleractinia</taxon>
        <taxon>Astrocoeniina</taxon>
        <taxon>Acroporidae</taxon>
        <taxon>Acropora</taxon>
    </lineage>
</organism>
<comment type="caution">
    <text evidence="2">The sequence shown here is derived from an EMBL/GenBank/DDBJ whole genome shotgun (WGS) entry which is preliminary data.</text>
</comment>
<sequence length="402" mass="44409">MYQLQNLTRMELTNHRDVIDKDLVNFYGAVAYDYESLPKVVAVHTWTGDMPSSTRNGKDTSSSCLEEFPRNLLYSSKIGVRSIARAGNKDKLKRWSSLGNSCFANRNLDHEDNAFNKAEDNKTFGSEPELLLTSVERCLTNSATYGFKSSGNSEIANRNLEELDNSSVYERTPGGNHSGNSEIANRNLEALDNSSVYERTSGGNLQNSSSVNSFSGVCQSTVTSVLPKEIVLDSRPRKRPRKSTPRKIDQGWQNKCLVAHVGEFNRKECASETDSASESELPMDNAMLLQSPGVWSVSLLQACSETSSCPQEIQNSTTEPSQSVDETDVLQPCQGSYSEGLGMAASNDVSVEPPATSHMYDSEASSEGMFTSSALDRESRIKELLSRQEQLLKEMRQRKEGN</sequence>
<reference evidence="2" key="1">
    <citation type="journal article" date="2023" name="G3 (Bethesda)">
        <title>Whole genome assembly and annotation of the endangered Caribbean coral Acropora cervicornis.</title>
        <authorList>
            <person name="Selwyn J.D."/>
            <person name="Vollmer S.V."/>
        </authorList>
    </citation>
    <scope>NUCLEOTIDE SEQUENCE</scope>
    <source>
        <strain evidence="2">K2</strain>
    </source>
</reference>
<reference evidence="2" key="2">
    <citation type="journal article" date="2023" name="Science">
        <title>Genomic signatures of disease resistance in endangered staghorn corals.</title>
        <authorList>
            <person name="Vollmer S.V."/>
            <person name="Selwyn J.D."/>
            <person name="Despard B.A."/>
            <person name="Roesel C.L."/>
        </authorList>
    </citation>
    <scope>NUCLEOTIDE SEQUENCE</scope>
    <source>
        <strain evidence="2">K2</strain>
    </source>
</reference>
<proteinExistence type="predicted"/>
<keyword evidence="3" id="KW-1185">Reference proteome</keyword>
<accession>A0AAD9R5Z1</accession>
<protein>
    <submittedName>
        <fullName evidence="2">Uncharacterized protein</fullName>
    </submittedName>
</protein>
<feature type="compositionally biased region" description="Basic residues" evidence="1">
    <location>
        <begin position="236"/>
        <end position="245"/>
    </location>
</feature>
<dbReference type="AlphaFoldDB" id="A0AAD9R5Z1"/>
<dbReference type="Proteomes" id="UP001249851">
    <property type="component" value="Unassembled WGS sequence"/>
</dbReference>
<name>A0AAD9R5Z1_ACRCE</name>